<organism evidence="3 4">
    <name type="scientific">Ditylenchus destructor</name>
    <dbReference type="NCBI Taxonomy" id="166010"/>
    <lineage>
        <taxon>Eukaryota</taxon>
        <taxon>Metazoa</taxon>
        <taxon>Ecdysozoa</taxon>
        <taxon>Nematoda</taxon>
        <taxon>Chromadorea</taxon>
        <taxon>Rhabditida</taxon>
        <taxon>Tylenchina</taxon>
        <taxon>Tylenchomorpha</taxon>
        <taxon>Sphaerularioidea</taxon>
        <taxon>Anguinidae</taxon>
        <taxon>Anguininae</taxon>
        <taxon>Ditylenchus</taxon>
    </lineage>
</organism>
<reference evidence="3" key="1">
    <citation type="submission" date="2022-01" db="EMBL/GenBank/DDBJ databases">
        <title>Genome Sequence Resource for Two Populations of Ditylenchus destructor, the Migratory Endoparasitic Phytonematode.</title>
        <authorList>
            <person name="Zhang H."/>
            <person name="Lin R."/>
            <person name="Xie B."/>
        </authorList>
    </citation>
    <scope>NUCLEOTIDE SEQUENCE</scope>
    <source>
        <strain evidence="3">BazhouSP</strain>
    </source>
</reference>
<keyword evidence="4" id="KW-1185">Reference proteome</keyword>
<evidence type="ECO:0000256" key="1">
    <source>
        <dbReference type="ARBA" id="ARBA00007091"/>
    </source>
</evidence>
<dbReference type="EMBL" id="JAKKPZ010000032">
    <property type="protein sequence ID" value="KAI1709069.1"/>
    <property type="molecule type" value="Genomic_DNA"/>
</dbReference>
<evidence type="ECO:0000256" key="2">
    <source>
        <dbReference type="SAM" id="SignalP"/>
    </source>
</evidence>
<comment type="similarity">
    <text evidence="1">Belongs to the phosphatidylethanolamine-binding protein family.</text>
</comment>
<dbReference type="PANTHER" id="PTHR11362:SF82">
    <property type="entry name" value="PHOSPHATIDYLETHANOLAMINE-BINDING PROTEIN 4"/>
    <property type="match status" value="1"/>
</dbReference>
<dbReference type="InterPro" id="IPR036610">
    <property type="entry name" value="PEBP-like_sf"/>
</dbReference>
<dbReference type="PANTHER" id="PTHR11362">
    <property type="entry name" value="PHOSPHATIDYLETHANOLAMINE-BINDING PROTEIN"/>
    <property type="match status" value="1"/>
</dbReference>
<gene>
    <name evidence="3" type="ORF">DdX_11467</name>
</gene>
<dbReference type="InterPro" id="IPR001858">
    <property type="entry name" value="Phosphatidylethanolamine-bd_CS"/>
</dbReference>
<dbReference type="AlphaFoldDB" id="A0AAD4R4I6"/>
<dbReference type="CDD" id="cd00866">
    <property type="entry name" value="PEBP_euk"/>
    <property type="match status" value="1"/>
</dbReference>
<accession>A0AAD4R4I6</accession>
<dbReference type="Gene3D" id="3.90.280.10">
    <property type="entry name" value="PEBP-like"/>
    <property type="match status" value="1"/>
</dbReference>
<dbReference type="Pfam" id="PF01161">
    <property type="entry name" value="PBP"/>
    <property type="match status" value="1"/>
</dbReference>
<sequence length="210" mass="23651">MFSLKFLLLFAIFLDFSCGDEDLESHFVRHKVVNDVVGLSPPKLLKVTFDSGAEASLGNVLTPTAVRNKPVELQWPTRPNSLYTLIMIDPDAPSRSNPSRRESLHWLVADIPGDNVRAGRELVEYIGAGPPEHTGMHRYVFLVYLQDGPLDDDPHIKFISKTTLKGRPMFRAQMFADRHMLGAPVAGNFFQAEYDDYVPTLHKQIGFSPR</sequence>
<protein>
    <submittedName>
        <fullName evidence="3">Phosphatidylethanolamine-binding protein domain-containing protein</fullName>
    </submittedName>
</protein>
<evidence type="ECO:0000313" key="3">
    <source>
        <dbReference type="EMBL" id="KAI1709069.1"/>
    </source>
</evidence>
<dbReference type="Proteomes" id="UP001201812">
    <property type="component" value="Unassembled WGS sequence"/>
</dbReference>
<comment type="caution">
    <text evidence="3">The sequence shown here is derived from an EMBL/GenBank/DDBJ whole genome shotgun (WGS) entry which is preliminary data.</text>
</comment>
<evidence type="ECO:0000313" key="4">
    <source>
        <dbReference type="Proteomes" id="UP001201812"/>
    </source>
</evidence>
<dbReference type="InterPro" id="IPR008914">
    <property type="entry name" value="PEBP"/>
</dbReference>
<feature type="signal peptide" evidence="2">
    <location>
        <begin position="1"/>
        <end position="19"/>
    </location>
</feature>
<dbReference type="PROSITE" id="PS01220">
    <property type="entry name" value="PBP"/>
    <property type="match status" value="1"/>
</dbReference>
<dbReference type="InterPro" id="IPR035810">
    <property type="entry name" value="PEBP_euk"/>
</dbReference>
<feature type="chain" id="PRO_5042145842" evidence="2">
    <location>
        <begin position="20"/>
        <end position="210"/>
    </location>
</feature>
<keyword evidence="2" id="KW-0732">Signal</keyword>
<name>A0AAD4R4I6_9BILA</name>
<proteinExistence type="inferred from homology"/>
<dbReference type="SUPFAM" id="SSF49777">
    <property type="entry name" value="PEBP-like"/>
    <property type="match status" value="1"/>
</dbReference>